<name>A0A9W3ARP8_BIOGL</name>
<dbReference type="OrthoDB" id="6107325at2759"/>
<organism evidence="2 4">
    <name type="scientific">Biomphalaria glabrata</name>
    <name type="common">Bloodfluke planorb</name>
    <name type="synonym">Freshwater snail</name>
    <dbReference type="NCBI Taxonomy" id="6526"/>
    <lineage>
        <taxon>Eukaryota</taxon>
        <taxon>Metazoa</taxon>
        <taxon>Spiralia</taxon>
        <taxon>Lophotrochozoa</taxon>
        <taxon>Mollusca</taxon>
        <taxon>Gastropoda</taxon>
        <taxon>Heterobranchia</taxon>
        <taxon>Euthyneura</taxon>
        <taxon>Panpulmonata</taxon>
        <taxon>Hygrophila</taxon>
        <taxon>Lymnaeoidea</taxon>
        <taxon>Planorbidae</taxon>
        <taxon>Biomphalaria</taxon>
    </lineage>
</organism>
<feature type="region of interest" description="Disordered" evidence="1">
    <location>
        <begin position="354"/>
        <end position="382"/>
    </location>
</feature>
<feature type="compositionally biased region" description="Polar residues" evidence="1">
    <location>
        <begin position="197"/>
        <end position="214"/>
    </location>
</feature>
<dbReference type="Proteomes" id="UP001165740">
    <property type="component" value="Chromosome 6"/>
</dbReference>
<feature type="region of interest" description="Disordered" evidence="1">
    <location>
        <begin position="175"/>
        <end position="254"/>
    </location>
</feature>
<feature type="compositionally biased region" description="Polar residues" evidence="1">
    <location>
        <begin position="362"/>
        <end position="379"/>
    </location>
</feature>
<keyword evidence="2" id="KW-1185">Reference proteome</keyword>
<evidence type="ECO:0000313" key="4">
    <source>
        <dbReference type="RefSeq" id="XP_055889891.1"/>
    </source>
</evidence>
<feature type="compositionally biased region" description="Polar residues" evidence="1">
    <location>
        <begin position="422"/>
        <end position="433"/>
    </location>
</feature>
<feature type="region of interest" description="Disordered" evidence="1">
    <location>
        <begin position="288"/>
        <end position="314"/>
    </location>
</feature>
<accession>A0A9W3ARP8</accession>
<feature type="compositionally biased region" description="Basic and acidic residues" evidence="1">
    <location>
        <begin position="175"/>
        <end position="196"/>
    </location>
</feature>
<dbReference type="RefSeq" id="XP_055889891.1">
    <property type="nucleotide sequence ID" value="XM_056033916.1"/>
</dbReference>
<dbReference type="RefSeq" id="XP_055889890.1">
    <property type="nucleotide sequence ID" value="XM_056033915.1"/>
</dbReference>
<proteinExistence type="predicted"/>
<feature type="compositionally biased region" description="Basic and acidic residues" evidence="1">
    <location>
        <begin position="215"/>
        <end position="231"/>
    </location>
</feature>
<feature type="region of interest" description="Disordered" evidence="1">
    <location>
        <begin position="418"/>
        <end position="464"/>
    </location>
</feature>
<dbReference type="AlphaFoldDB" id="A0A9W3ARP8"/>
<feature type="compositionally biased region" description="Basic residues" evidence="1">
    <location>
        <begin position="240"/>
        <end position="249"/>
    </location>
</feature>
<feature type="compositionally biased region" description="Polar residues" evidence="1">
    <location>
        <begin position="442"/>
        <end position="453"/>
    </location>
</feature>
<evidence type="ECO:0000256" key="1">
    <source>
        <dbReference type="SAM" id="MobiDB-lite"/>
    </source>
</evidence>
<evidence type="ECO:0000313" key="3">
    <source>
        <dbReference type="RefSeq" id="XP_055889890.1"/>
    </source>
</evidence>
<protein>
    <submittedName>
        <fullName evidence="3 4">Uncharacterized protein LOC129926977</fullName>
    </submittedName>
</protein>
<gene>
    <name evidence="3 4" type="primary">LOC129926977</name>
</gene>
<sequence>MKNEDFIFGMRPECIFLNTQLGDKNPFLRNISAAVLPNGLSPKSKIFDTRDYESYPDLYWKLRSESVSQPEDMDRESIDRDLYRLQQATSLKLTTFDRTLLQEPFRNWRGKAGDLLFFPVTRKLRKKKAPASAERVLETVVRNSGSAKSESTGQLLEIQATPIRKTCVDSFKTSDERTVLSDDTDRGKRTKPKDNKLPTNDVGNDTSSCNSASDDAQRIDLDASNENRKPSYIENCVTGRSHRSTHTTKSRKEMVRPSVISVKLGLTNFSNNLKPNCLQHPSVDGDALSGCHSDEHNPAKSDNSNLDIQNQSVKRNEKLIANTVEEYRSKDYDDEGRKENGSFVETENVYTENKLKEDSMKRSSTSAKLSGGKNSQTSIRPVHLEVFNERNRQRNSSRTKYSSTEEIPGYKLDLLNYPPTKSPTQAKSAQAGSRQHEADVTGRQSARSSTKICKQSRRSSRSANSACLTITPCF</sequence>
<evidence type="ECO:0000313" key="2">
    <source>
        <dbReference type="Proteomes" id="UP001165740"/>
    </source>
</evidence>
<dbReference type="GeneID" id="129926977"/>
<reference evidence="3 4" key="1">
    <citation type="submission" date="2025-04" db="UniProtKB">
        <authorList>
            <consortium name="RefSeq"/>
        </authorList>
    </citation>
    <scope>IDENTIFICATION</scope>
</reference>
<feature type="compositionally biased region" description="Polar residues" evidence="1">
    <location>
        <begin position="300"/>
        <end position="313"/>
    </location>
</feature>